<keyword evidence="4" id="KW-1185">Reference proteome</keyword>
<sequence>MQIKLVILTICASFAAIGFAAPPPPQQGTGPSDALVPGGDPIPATNDPSAPALDGNYPGAELTEGQPTQSPAGQIQKRRFPFRRPRQAPPAAAAPKAPAPSAS</sequence>
<keyword evidence="2" id="KW-0732">Signal</keyword>
<organism evidence="3 4">
    <name type="scientific">Rhizopus azygosporus</name>
    <name type="common">Rhizopus microsporus var. azygosporus</name>
    <dbReference type="NCBI Taxonomy" id="86630"/>
    <lineage>
        <taxon>Eukaryota</taxon>
        <taxon>Fungi</taxon>
        <taxon>Fungi incertae sedis</taxon>
        <taxon>Mucoromycota</taxon>
        <taxon>Mucoromycotina</taxon>
        <taxon>Mucoromycetes</taxon>
        <taxon>Mucorales</taxon>
        <taxon>Mucorineae</taxon>
        <taxon>Rhizopodaceae</taxon>
        <taxon>Rhizopus</taxon>
    </lineage>
</organism>
<reference evidence="3 4" key="1">
    <citation type="journal article" date="2018" name="G3 (Bethesda)">
        <title>Phylogenetic and Phylogenomic Definition of Rhizopus Species.</title>
        <authorList>
            <person name="Gryganskyi A.P."/>
            <person name="Golan J."/>
            <person name="Dolatabadi S."/>
            <person name="Mondo S."/>
            <person name="Robb S."/>
            <person name="Idnurm A."/>
            <person name="Muszewska A."/>
            <person name="Steczkiewicz K."/>
            <person name="Masonjones S."/>
            <person name="Liao H.L."/>
            <person name="Gajdeczka M.T."/>
            <person name="Anike F."/>
            <person name="Vuek A."/>
            <person name="Anishchenko I.M."/>
            <person name="Voigt K."/>
            <person name="de Hoog G.S."/>
            <person name="Smith M.E."/>
            <person name="Heitman J."/>
            <person name="Vilgalys R."/>
            <person name="Stajich J.E."/>
        </authorList>
    </citation>
    <scope>NUCLEOTIDE SEQUENCE [LARGE SCALE GENOMIC DNA]</scope>
    <source>
        <strain evidence="3 4">CBS 357.93</strain>
    </source>
</reference>
<feature type="signal peptide" evidence="2">
    <location>
        <begin position="1"/>
        <end position="20"/>
    </location>
</feature>
<proteinExistence type="predicted"/>
<feature type="compositionally biased region" description="Low complexity" evidence="1">
    <location>
        <begin position="89"/>
        <end position="103"/>
    </location>
</feature>
<name>A0A367K9T5_RHIAZ</name>
<evidence type="ECO:0000256" key="2">
    <source>
        <dbReference type="SAM" id="SignalP"/>
    </source>
</evidence>
<dbReference type="AlphaFoldDB" id="A0A367K9T5"/>
<gene>
    <name evidence="3" type="ORF">CU097_010296</name>
</gene>
<dbReference type="Proteomes" id="UP000252139">
    <property type="component" value="Unassembled WGS sequence"/>
</dbReference>
<protein>
    <submittedName>
        <fullName evidence="3">Uncharacterized protein</fullName>
    </submittedName>
</protein>
<feature type="compositionally biased region" description="Basic residues" evidence="1">
    <location>
        <begin position="76"/>
        <end position="86"/>
    </location>
</feature>
<feature type="region of interest" description="Disordered" evidence="1">
    <location>
        <begin position="19"/>
        <end position="103"/>
    </location>
</feature>
<accession>A0A367K9T5</accession>
<evidence type="ECO:0000256" key="1">
    <source>
        <dbReference type="SAM" id="MobiDB-lite"/>
    </source>
</evidence>
<feature type="chain" id="PRO_5016944245" evidence="2">
    <location>
        <begin position="21"/>
        <end position="103"/>
    </location>
</feature>
<evidence type="ECO:0000313" key="4">
    <source>
        <dbReference type="Proteomes" id="UP000252139"/>
    </source>
</evidence>
<evidence type="ECO:0000313" key="3">
    <source>
        <dbReference type="EMBL" id="RCH98591.1"/>
    </source>
</evidence>
<dbReference type="EMBL" id="PJQL01000185">
    <property type="protein sequence ID" value="RCH98591.1"/>
    <property type="molecule type" value="Genomic_DNA"/>
</dbReference>
<comment type="caution">
    <text evidence="3">The sequence shown here is derived from an EMBL/GenBank/DDBJ whole genome shotgun (WGS) entry which is preliminary data.</text>
</comment>
<dbReference type="OrthoDB" id="10443923at2759"/>